<proteinExistence type="predicted"/>
<gene>
    <name evidence="1" type="ORF">SPHINGO8BC_60767</name>
</gene>
<reference evidence="1 2" key="1">
    <citation type="submission" date="2019-10" db="EMBL/GenBank/DDBJ databases">
        <authorList>
            <person name="Karimi E."/>
        </authorList>
    </citation>
    <scope>NUCLEOTIDE SEQUENCE [LARGE SCALE GENOMIC DNA]</scope>
    <source>
        <strain evidence="1">Sphingobacterium sp. 8BC</strain>
    </source>
</reference>
<organism evidence="1 2">
    <name type="scientific">Sphingobacterium multivorum</name>
    <dbReference type="NCBI Taxonomy" id="28454"/>
    <lineage>
        <taxon>Bacteria</taxon>
        <taxon>Pseudomonadati</taxon>
        <taxon>Bacteroidota</taxon>
        <taxon>Sphingobacteriia</taxon>
        <taxon>Sphingobacteriales</taxon>
        <taxon>Sphingobacteriaceae</taxon>
        <taxon>Sphingobacterium</taxon>
    </lineage>
</organism>
<dbReference type="EMBL" id="CABWMV010000025">
    <property type="protein sequence ID" value="VXD05937.1"/>
    <property type="molecule type" value="Genomic_DNA"/>
</dbReference>
<dbReference type="Proteomes" id="UP000432350">
    <property type="component" value="Unassembled WGS sequence"/>
</dbReference>
<dbReference type="AlphaFoldDB" id="A0A654DKS4"/>
<name>A0A654DKS4_SPHMU</name>
<evidence type="ECO:0000313" key="2">
    <source>
        <dbReference type="Proteomes" id="UP000432350"/>
    </source>
</evidence>
<evidence type="ECO:0000313" key="1">
    <source>
        <dbReference type="EMBL" id="VXD05937.1"/>
    </source>
</evidence>
<protein>
    <submittedName>
        <fullName evidence="1">Uncharacterized protein</fullName>
    </submittedName>
</protein>
<accession>A0A654DKS4</accession>
<sequence length="62" mass="7426">MLRKDAWSTKTGPLELKVRKPQEWVGFALMKFNKPQFADYKKSRSKLQAYCGFFYNIMLFKN</sequence>